<evidence type="ECO:0000256" key="1">
    <source>
        <dbReference type="ARBA" id="ARBA00004141"/>
    </source>
</evidence>
<name>A0A2J6T0B3_9HELO</name>
<accession>A0A2J6T0B3</accession>
<feature type="domain" description="MARVEL" evidence="7">
    <location>
        <begin position="6"/>
        <end position="130"/>
    </location>
</feature>
<dbReference type="PANTHER" id="PTHR37451:SF5">
    <property type="entry name" value="MARVEL DOMAIN-CONTAINING PROTEIN"/>
    <property type="match status" value="1"/>
</dbReference>
<feature type="transmembrane region" description="Helical" evidence="6">
    <location>
        <begin position="118"/>
        <end position="138"/>
    </location>
</feature>
<dbReference type="AlphaFoldDB" id="A0A2J6T0B3"/>
<dbReference type="Pfam" id="PF01284">
    <property type="entry name" value="MARVEL"/>
    <property type="match status" value="1"/>
</dbReference>
<evidence type="ECO:0000256" key="2">
    <source>
        <dbReference type="ARBA" id="ARBA00022692"/>
    </source>
</evidence>
<sequence>MAFGLLLPLRIAQFVFAIVIVGLSAYVAHWYDADTLTASPSQINFLIFLPLFSFLSIAYLEVTPRFAAKASHPYLHLAFEVLNVLFYFAGFVALAVFLGKLLFCRGSVCAAARADAVFAAFSWILWTGTTTILALEIFKGGISGMKTDKQAKNAMKEVPSTSASGPRGPPHPHLRPILATTSTPQHPPSIHTRNAHHPLEGLLRSLTLRQHVRLPQFSPLGLLKNPMILIAGFSMLIVFGMPYIMDNMDPELKAEFEERQKVQPSAAANPLQNFDAAAWLAGSTSSSSKRTEVPSHADRGITR</sequence>
<evidence type="ECO:0000313" key="8">
    <source>
        <dbReference type="EMBL" id="PMD56442.1"/>
    </source>
</evidence>
<dbReference type="RefSeq" id="XP_024733346.1">
    <property type="nucleotide sequence ID" value="XM_024885056.1"/>
</dbReference>
<evidence type="ECO:0000256" key="5">
    <source>
        <dbReference type="SAM" id="MobiDB-lite"/>
    </source>
</evidence>
<evidence type="ECO:0000313" key="9">
    <source>
        <dbReference type="Proteomes" id="UP000235371"/>
    </source>
</evidence>
<organism evidence="8 9">
    <name type="scientific">Hyaloscypha bicolor E</name>
    <dbReference type="NCBI Taxonomy" id="1095630"/>
    <lineage>
        <taxon>Eukaryota</taxon>
        <taxon>Fungi</taxon>
        <taxon>Dikarya</taxon>
        <taxon>Ascomycota</taxon>
        <taxon>Pezizomycotina</taxon>
        <taxon>Leotiomycetes</taxon>
        <taxon>Helotiales</taxon>
        <taxon>Hyaloscyphaceae</taxon>
        <taxon>Hyaloscypha</taxon>
        <taxon>Hyaloscypha bicolor</taxon>
    </lineage>
</organism>
<keyword evidence="4 6" id="KW-0472">Membrane</keyword>
<proteinExistence type="predicted"/>
<evidence type="ECO:0000256" key="3">
    <source>
        <dbReference type="ARBA" id="ARBA00022989"/>
    </source>
</evidence>
<evidence type="ECO:0000259" key="7">
    <source>
        <dbReference type="Pfam" id="PF01284"/>
    </source>
</evidence>
<dbReference type="Proteomes" id="UP000235371">
    <property type="component" value="Unassembled WGS sequence"/>
</dbReference>
<dbReference type="GeneID" id="36593133"/>
<feature type="transmembrane region" description="Helical" evidence="6">
    <location>
        <begin position="74"/>
        <end position="98"/>
    </location>
</feature>
<evidence type="ECO:0000256" key="6">
    <source>
        <dbReference type="SAM" id="Phobius"/>
    </source>
</evidence>
<dbReference type="EMBL" id="KZ613848">
    <property type="protein sequence ID" value="PMD56442.1"/>
    <property type="molecule type" value="Genomic_DNA"/>
</dbReference>
<evidence type="ECO:0000256" key="4">
    <source>
        <dbReference type="ARBA" id="ARBA00023136"/>
    </source>
</evidence>
<feature type="transmembrane region" description="Helical" evidence="6">
    <location>
        <begin position="12"/>
        <end position="31"/>
    </location>
</feature>
<feature type="transmembrane region" description="Helical" evidence="6">
    <location>
        <begin position="227"/>
        <end position="245"/>
    </location>
</feature>
<feature type="transmembrane region" description="Helical" evidence="6">
    <location>
        <begin position="43"/>
        <end position="62"/>
    </location>
</feature>
<dbReference type="PANTHER" id="PTHR37451">
    <property type="entry name" value="MARVEL DOMAIN"/>
    <property type="match status" value="1"/>
</dbReference>
<feature type="region of interest" description="Disordered" evidence="5">
    <location>
        <begin position="282"/>
        <end position="303"/>
    </location>
</feature>
<dbReference type="InterPro" id="IPR008253">
    <property type="entry name" value="Marvel"/>
</dbReference>
<keyword evidence="9" id="KW-1185">Reference proteome</keyword>
<keyword evidence="3 6" id="KW-1133">Transmembrane helix</keyword>
<keyword evidence="2 6" id="KW-0812">Transmembrane</keyword>
<feature type="compositionally biased region" description="Basic and acidic residues" evidence="5">
    <location>
        <begin position="289"/>
        <end position="303"/>
    </location>
</feature>
<dbReference type="InParanoid" id="A0A2J6T0B3"/>
<dbReference type="OrthoDB" id="2117453at2759"/>
<feature type="region of interest" description="Disordered" evidence="5">
    <location>
        <begin position="156"/>
        <end position="176"/>
    </location>
</feature>
<dbReference type="GO" id="GO:0016020">
    <property type="term" value="C:membrane"/>
    <property type="evidence" value="ECO:0007669"/>
    <property type="project" value="UniProtKB-SubCell"/>
</dbReference>
<gene>
    <name evidence="8" type="ORF">K444DRAFT_645149</name>
</gene>
<protein>
    <recommendedName>
        <fullName evidence="7">MARVEL domain-containing protein</fullName>
    </recommendedName>
</protein>
<dbReference type="STRING" id="1095630.A0A2J6T0B3"/>
<reference evidence="8 9" key="1">
    <citation type="submission" date="2016-04" db="EMBL/GenBank/DDBJ databases">
        <title>A degradative enzymes factory behind the ericoid mycorrhizal symbiosis.</title>
        <authorList>
            <consortium name="DOE Joint Genome Institute"/>
            <person name="Martino E."/>
            <person name="Morin E."/>
            <person name="Grelet G."/>
            <person name="Kuo A."/>
            <person name="Kohler A."/>
            <person name="Daghino S."/>
            <person name="Barry K."/>
            <person name="Choi C."/>
            <person name="Cichocki N."/>
            <person name="Clum A."/>
            <person name="Copeland A."/>
            <person name="Hainaut M."/>
            <person name="Haridas S."/>
            <person name="Labutti K."/>
            <person name="Lindquist E."/>
            <person name="Lipzen A."/>
            <person name="Khouja H.-R."/>
            <person name="Murat C."/>
            <person name="Ohm R."/>
            <person name="Olson A."/>
            <person name="Spatafora J."/>
            <person name="Veneault-Fourrey C."/>
            <person name="Henrissat B."/>
            <person name="Grigoriev I."/>
            <person name="Martin F."/>
            <person name="Perotto S."/>
        </authorList>
    </citation>
    <scope>NUCLEOTIDE SEQUENCE [LARGE SCALE GENOMIC DNA]</scope>
    <source>
        <strain evidence="8 9">E</strain>
    </source>
</reference>
<comment type="subcellular location">
    <subcellularLocation>
        <location evidence="1">Membrane</location>
        <topology evidence="1">Multi-pass membrane protein</topology>
    </subcellularLocation>
</comment>